<evidence type="ECO:0000313" key="1">
    <source>
        <dbReference type="EMBL" id="MCT2410011.1"/>
    </source>
</evidence>
<sequence>MTRETKISEITKEAENISTETYFDTQIVKFKKNDMFYYIAFKGRSTRPSYYYFLSEPNREESLNITKARIKSNHEKKVKYLENKKIESDLISVGTILYSSWGYEQTNINFYIVLNRKNTVVTIQEIGKHKEFEGRDYGTCTPNINNKIGEPFQKRITKHASIKINEVEDASKYDGSKIHWSSWY</sequence>
<proteinExistence type="predicted"/>
<accession>A0ABT2IN13</accession>
<name>A0ABT2IN13_9FLAO</name>
<dbReference type="RefSeq" id="WP_259831714.1">
    <property type="nucleotide sequence ID" value="NZ_JANZQH010000016.1"/>
</dbReference>
<gene>
    <name evidence="1" type="ORF">NZD88_20845</name>
</gene>
<reference evidence="1" key="1">
    <citation type="submission" date="2022-08" db="EMBL/GenBank/DDBJ databases">
        <title>Chryseobacterium antibioticum,isolated from the rhizosphere soil of Pyrola in Tibet.</title>
        <authorList>
            <person name="Kan Y."/>
        </authorList>
    </citation>
    <scope>NUCLEOTIDE SEQUENCE</scope>
    <source>
        <strain evidence="1">Pc2-12</strain>
    </source>
</reference>
<organism evidence="1 2">
    <name type="scientific">Chryseobacterium pyrolae</name>
    <dbReference type="NCBI Taxonomy" id="2987481"/>
    <lineage>
        <taxon>Bacteria</taxon>
        <taxon>Pseudomonadati</taxon>
        <taxon>Bacteroidota</taxon>
        <taxon>Flavobacteriia</taxon>
        <taxon>Flavobacteriales</taxon>
        <taxon>Weeksellaceae</taxon>
        <taxon>Chryseobacterium group</taxon>
        <taxon>Chryseobacterium</taxon>
    </lineage>
</organism>
<keyword evidence="2" id="KW-1185">Reference proteome</keyword>
<dbReference type="Proteomes" id="UP001142057">
    <property type="component" value="Unassembled WGS sequence"/>
</dbReference>
<evidence type="ECO:0000313" key="2">
    <source>
        <dbReference type="Proteomes" id="UP001142057"/>
    </source>
</evidence>
<protein>
    <submittedName>
        <fullName evidence="1">Uncharacterized protein</fullName>
    </submittedName>
</protein>
<dbReference type="EMBL" id="JANZQH010000016">
    <property type="protein sequence ID" value="MCT2410011.1"/>
    <property type="molecule type" value="Genomic_DNA"/>
</dbReference>
<comment type="caution">
    <text evidence="1">The sequence shown here is derived from an EMBL/GenBank/DDBJ whole genome shotgun (WGS) entry which is preliminary data.</text>
</comment>